<dbReference type="GeneID" id="18926772"/>
<dbReference type="HOGENOM" id="CLU_2655008_0_0_1"/>
<sequence>MYTQIISILLSACVVLSLIQFIYSQLTTTATNFVEFALEELEGVVTDRSPIGNGHPEIGVQRRNIPHYLGDFSQVS</sequence>
<feature type="chain" id="PRO_5003314831" evidence="1">
    <location>
        <begin position="25"/>
        <end position="76"/>
    </location>
</feature>
<dbReference type="EMBL" id="GL883091">
    <property type="protein sequence ID" value="EGG12526.1"/>
    <property type="molecule type" value="Genomic_DNA"/>
</dbReference>
<dbReference type="InParanoid" id="F4R658"/>
<evidence type="ECO:0000256" key="1">
    <source>
        <dbReference type="SAM" id="SignalP"/>
    </source>
</evidence>
<feature type="signal peptide" evidence="1">
    <location>
        <begin position="1"/>
        <end position="24"/>
    </location>
</feature>
<dbReference type="KEGG" id="mlr:MELLADRAFT_124466"/>
<dbReference type="Proteomes" id="UP000001072">
    <property type="component" value="Unassembled WGS sequence"/>
</dbReference>
<keyword evidence="1" id="KW-0732">Signal</keyword>
<reference evidence="3" key="1">
    <citation type="journal article" date="2011" name="Proc. Natl. Acad. Sci. U.S.A.">
        <title>Obligate biotrophy features unraveled by the genomic analysis of rust fungi.</title>
        <authorList>
            <person name="Duplessis S."/>
            <person name="Cuomo C.A."/>
            <person name="Lin Y.-C."/>
            <person name="Aerts A."/>
            <person name="Tisserant E."/>
            <person name="Veneault-Fourrey C."/>
            <person name="Joly D.L."/>
            <person name="Hacquard S."/>
            <person name="Amselem J."/>
            <person name="Cantarel B.L."/>
            <person name="Chiu R."/>
            <person name="Coutinho P.M."/>
            <person name="Feau N."/>
            <person name="Field M."/>
            <person name="Frey P."/>
            <person name="Gelhaye E."/>
            <person name="Goldberg J."/>
            <person name="Grabherr M.G."/>
            <person name="Kodira C.D."/>
            <person name="Kohler A."/>
            <person name="Kuees U."/>
            <person name="Lindquist E.A."/>
            <person name="Lucas S.M."/>
            <person name="Mago R."/>
            <person name="Mauceli E."/>
            <person name="Morin E."/>
            <person name="Murat C."/>
            <person name="Pangilinan J.L."/>
            <person name="Park R."/>
            <person name="Pearson M."/>
            <person name="Quesneville H."/>
            <person name="Rouhier N."/>
            <person name="Sakthikumar S."/>
            <person name="Salamov A.A."/>
            <person name="Schmutz J."/>
            <person name="Selles B."/>
            <person name="Shapiro H."/>
            <person name="Tanguay P."/>
            <person name="Tuskan G.A."/>
            <person name="Henrissat B."/>
            <person name="Van de Peer Y."/>
            <person name="Rouze P."/>
            <person name="Ellis J.G."/>
            <person name="Dodds P.N."/>
            <person name="Schein J.E."/>
            <person name="Zhong S."/>
            <person name="Hamelin R.C."/>
            <person name="Grigoriev I.V."/>
            <person name="Szabo L.J."/>
            <person name="Martin F."/>
        </authorList>
    </citation>
    <scope>NUCLEOTIDE SEQUENCE [LARGE SCALE GENOMIC DNA]</scope>
    <source>
        <strain evidence="3">98AG31 / pathotype 3-4-7</strain>
    </source>
</reference>
<keyword evidence="3" id="KW-1185">Reference proteome</keyword>
<evidence type="ECO:0000313" key="3">
    <source>
        <dbReference type="Proteomes" id="UP000001072"/>
    </source>
</evidence>
<gene>
    <name evidence="2" type="ORF">MELLADRAFT_124466</name>
</gene>
<organism evidence="3">
    <name type="scientific">Melampsora larici-populina (strain 98AG31 / pathotype 3-4-7)</name>
    <name type="common">Poplar leaf rust fungus</name>
    <dbReference type="NCBI Taxonomy" id="747676"/>
    <lineage>
        <taxon>Eukaryota</taxon>
        <taxon>Fungi</taxon>
        <taxon>Dikarya</taxon>
        <taxon>Basidiomycota</taxon>
        <taxon>Pucciniomycotina</taxon>
        <taxon>Pucciniomycetes</taxon>
        <taxon>Pucciniales</taxon>
        <taxon>Melampsoraceae</taxon>
        <taxon>Melampsora</taxon>
    </lineage>
</organism>
<dbReference type="AlphaFoldDB" id="F4R658"/>
<name>F4R658_MELLP</name>
<dbReference type="RefSeq" id="XP_007404901.1">
    <property type="nucleotide sequence ID" value="XM_007404839.1"/>
</dbReference>
<protein>
    <submittedName>
        <fullName evidence="2">Secreted protein</fullName>
    </submittedName>
</protein>
<accession>F4R658</accession>
<dbReference type="VEuPathDB" id="FungiDB:MELLADRAFT_124466"/>
<proteinExistence type="predicted"/>
<evidence type="ECO:0000313" key="2">
    <source>
        <dbReference type="EMBL" id="EGG12526.1"/>
    </source>
</evidence>